<dbReference type="AlphaFoldDB" id="A0A0B1Q325"/>
<evidence type="ECO:0000313" key="2">
    <source>
        <dbReference type="EMBL" id="KHJ53312.1"/>
    </source>
</evidence>
<accession>A0A0B1Q325</accession>
<dbReference type="EMBL" id="JRFJ01000006">
    <property type="protein sequence ID" value="KHJ53312.1"/>
    <property type="molecule type" value="Genomic_DNA"/>
</dbReference>
<gene>
    <name evidence="2" type="ORF">LA66_18060</name>
</gene>
<feature type="compositionally biased region" description="Basic and acidic residues" evidence="1">
    <location>
        <begin position="1"/>
        <end position="19"/>
    </location>
</feature>
<feature type="region of interest" description="Disordered" evidence="1">
    <location>
        <begin position="1"/>
        <end position="27"/>
    </location>
</feature>
<proteinExistence type="predicted"/>
<dbReference type="Proteomes" id="UP000030826">
    <property type="component" value="Unassembled WGS sequence"/>
</dbReference>
<reference evidence="2 3" key="1">
    <citation type="submission" date="2014-09" db="EMBL/GenBank/DDBJ databases">
        <title>Isolation and characterization of Aurantimonas altamirensis ON-56566 from clinical sample following a dog bite.</title>
        <authorList>
            <person name="Eshaghi A."/>
            <person name="Li A."/>
            <person name="Shahinas D."/>
            <person name="Bahn P."/>
            <person name="Kus J.V."/>
            <person name="Patel S.N."/>
        </authorList>
    </citation>
    <scope>NUCLEOTIDE SEQUENCE [LARGE SCALE GENOMIC DNA]</scope>
    <source>
        <strain evidence="2 3">ON-56566</strain>
    </source>
</reference>
<protein>
    <submittedName>
        <fullName evidence="2">Uncharacterized protein</fullName>
    </submittedName>
</protein>
<organism evidence="2 3">
    <name type="scientific">Aureimonas altamirensis</name>
    <dbReference type="NCBI Taxonomy" id="370622"/>
    <lineage>
        <taxon>Bacteria</taxon>
        <taxon>Pseudomonadati</taxon>
        <taxon>Pseudomonadota</taxon>
        <taxon>Alphaproteobacteria</taxon>
        <taxon>Hyphomicrobiales</taxon>
        <taxon>Aurantimonadaceae</taxon>
        <taxon>Aureimonas</taxon>
    </lineage>
</organism>
<evidence type="ECO:0000313" key="3">
    <source>
        <dbReference type="Proteomes" id="UP000030826"/>
    </source>
</evidence>
<comment type="caution">
    <text evidence="2">The sequence shown here is derived from an EMBL/GenBank/DDBJ whole genome shotgun (WGS) entry which is preliminary data.</text>
</comment>
<sequence length="60" mass="6482">MSGRHDGSLPCHAGDDAKPARTRRAAVPARRPGFRVIAIGHGEVKLRVVLTMKGRTDAHQ</sequence>
<dbReference type="STRING" id="370622.LA66_18060"/>
<name>A0A0B1Q325_9HYPH</name>
<evidence type="ECO:0000256" key="1">
    <source>
        <dbReference type="SAM" id="MobiDB-lite"/>
    </source>
</evidence>